<dbReference type="GO" id="GO:0005524">
    <property type="term" value="F:ATP binding"/>
    <property type="evidence" value="ECO:0007669"/>
    <property type="project" value="InterPro"/>
</dbReference>
<dbReference type="PANTHER" id="PTHR46425:SF1">
    <property type="entry name" value="TRANSCRIPTION TERMINATION FACTOR RHO"/>
    <property type="match status" value="1"/>
</dbReference>
<proteinExistence type="predicted"/>
<dbReference type="InterPro" id="IPR036269">
    <property type="entry name" value="Rho_N_sf"/>
</dbReference>
<dbReference type="InterPro" id="IPR012340">
    <property type="entry name" value="NA-bd_OB-fold"/>
</dbReference>
<feature type="domain" description="Rho RNA-BD" evidence="1">
    <location>
        <begin position="54"/>
        <end position="74"/>
    </location>
</feature>
<dbReference type="EMBL" id="BARS01017818">
    <property type="protein sequence ID" value="GAF87710.1"/>
    <property type="molecule type" value="Genomic_DNA"/>
</dbReference>
<dbReference type="PROSITE" id="PS51856">
    <property type="entry name" value="RHO_RNA_BD"/>
    <property type="match status" value="1"/>
</dbReference>
<accession>X0UGQ8</accession>
<dbReference type="GO" id="GO:0003723">
    <property type="term" value="F:RNA binding"/>
    <property type="evidence" value="ECO:0007669"/>
    <property type="project" value="InterPro"/>
</dbReference>
<dbReference type="InterPro" id="IPR011113">
    <property type="entry name" value="Rho_RNA-bd"/>
</dbReference>
<dbReference type="Gene3D" id="2.40.50.140">
    <property type="entry name" value="Nucleic acid-binding proteins"/>
    <property type="match status" value="1"/>
</dbReference>
<gene>
    <name evidence="2" type="ORF">S01H1_29088</name>
</gene>
<sequence length="74" mass="8422">MTEEPIMDISDLQSLRVKDLTKLAQDLDVSDYSGLRKHDLILKILETQAEKRGNLYARGVLEIMPDGYGFLRSP</sequence>
<organism evidence="2">
    <name type="scientific">marine sediment metagenome</name>
    <dbReference type="NCBI Taxonomy" id="412755"/>
    <lineage>
        <taxon>unclassified sequences</taxon>
        <taxon>metagenomes</taxon>
        <taxon>ecological metagenomes</taxon>
    </lineage>
</organism>
<evidence type="ECO:0000313" key="2">
    <source>
        <dbReference type="EMBL" id="GAF87710.1"/>
    </source>
</evidence>
<dbReference type="GO" id="GO:0008186">
    <property type="term" value="F:ATP-dependent activity, acting on RNA"/>
    <property type="evidence" value="ECO:0007669"/>
    <property type="project" value="InterPro"/>
</dbReference>
<dbReference type="PANTHER" id="PTHR46425">
    <property type="entry name" value="TRANSCRIPTION TERMINATION FACTOR RHO"/>
    <property type="match status" value="1"/>
</dbReference>
<dbReference type="InterPro" id="IPR004665">
    <property type="entry name" value="Term_rho"/>
</dbReference>
<dbReference type="SMART" id="SM00959">
    <property type="entry name" value="Rho_N"/>
    <property type="match status" value="1"/>
</dbReference>
<name>X0UGQ8_9ZZZZ</name>
<reference evidence="2" key="1">
    <citation type="journal article" date="2014" name="Front. Microbiol.">
        <title>High frequency of phylogenetically diverse reductive dehalogenase-homologous genes in deep subseafloor sedimentary metagenomes.</title>
        <authorList>
            <person name="Kawai M."/>
            <person name="Futagami T."/>
            <person name="Toyoda A."/>
            <person name="Takaki Y."/>
            <person name="Nishi S."/>
            <person name="Hori S."/>
            <person name="Arai W."/>
            <person name="Tsubouchi T."/>
            <person name="Morono Y."/>
            <person name="Uchiyama I."/>
            <person name="Ito T."/>
            <person name="Fujiyama A."/>
            <person name="Inagaki F."/>
            <person name="Takami H."/>
        </authorList>
    </citation>
    <scope>NUCLEOTIDE SEQUENCE</scope>
    <source>
        <strain evidence="2">Expedition CK06-06</strain>
    </source>
</reference>
<dbReference type="SUPFAM" id="SSF68912">
    <property type="entry name" value="Rho N-terminal domain-like"/>
    <property type="match status" value="1"/>
</dbReference>
<comment type="caution">
    <text evidence="2">The sequence shown here is derived from an EMBL/GenBank/DDBJ whole genome shotgun (WGS) entry which is preliminary data.</text>
</comment>
<feature type="non-terminal residue" evidence="2">
    <location>
        <position position="74"/>
    </location>
</feature>
<protein>
    <recommendedName>
        <fullName evidence="1">Rho RNA-BD domain-containing protein</fullName>
    </recommendedName>
</protein>
<dbReference type="Pfam" id="PF07498">
    <property type="entry name" value="Rho_N"/>
    <property type="match status" value="1"/>
</dbReference>
<dbReference type="InterPro" id="IPR011112">
    <property type="entry name" value="Rho-like_N"/>
</dbReference>
<dbReference type="GO" id="GO:0006353">
    <property type="term" value="P:DNA-templated transcription termination"/>
    <property type="evidence" value="ECO:0007669"/>
    <property type="project" value="InterPro"/>
</dbReference>
<dbReference type="AlphaFoldDB" id="X0UGQ8"/>
<evidence type="ECO:0000259" key="1">
    <source>
        <dbReference type="PROSITE" id="PS51856"/>
    </source>
</evidence>